<feature type="non-terminal residue" evidence="1">
    <location>
        <position position="48"/>
    </location>
</feature>
<accession>A0A0K2TVQ6</accession>
<dbReference type="EMBL" id="HACA01012723">
    <property type="protein sequence ID" value="CDW30084.1"/>
    <property type="molecule type" value="Transcribed_RNA"/>
</dbReference>
<proteinExistence type="predicted"/>
<protein>
    <submittedName>
        <fullName evidence="1">Uncharacterized protein</fullName>
    </submittedName>
</protein>
<name>A0A0K2TVQ6_LEPSM</name>
<reference evidence="1" key="1">
    <citation type="submission" date="2014-05" db="EMBL/GenBank/DDBJ databases">
        <authorList>
            <person name="Chronopoulou M."/>
        </authorList>
    </citation>
    <scope>NUCLEOTIDE SEQUENCE</scope>
    <source>
        <tissue evidence="1">Whole organism</tissue>
    </source>
</reference>
<dbReference type="AlphaFoldDB" id="A0A0K2TVQ6"/>
<evidence type="ECO:0000313" key="1">
    <source>
        <dbReference type="EMBL" id="CDW30084.1"/>
    </source>
</evidence>
<sequence>MANNKSYFLSTNNFVWLNYFIKNSSKDSPACLLCIVFYILLAHDVGIC</sequence>
<organism evidence="1">
    <name type="scientific">Lepeophtheirus salmonis</name>
    <name type="common">Salmon louse</name>
    <name type="synonym">Caligus salmonis</name>
    <dbReference type="NCBI Taxonomy" id="72036"/>
    <lineage>
        <taxon>Eukaryota</taxon>
        <taxon>Metazoa</taxon>
        <taxon>Ecdysozoa</taxon>
        <taxon>Arthropoda</taxon>
        <taxon>Crustacea</taxon>
        <taxon>Multicrustacea</taxon>
        <taxon>Hexanauplia</taxon>
        <taxon>Copepoda</taxon>
        <taxon>Siphonostomatoida</taxon>
        <taxon>Caligidae</taxon>
        <taxon>Lepeophtheirus</taxon>
    </lineage>
</organism>